<feature type="coiled-coil region" evidence="1">
    <location>
        <begin position="35"/>
        <end position="69"/>
    </location>
</feature>
<organism evidence="2 3">
    <name type="scientific">Nitrospira lenta</name>
    <dbReference type="NCBI Taxonomy" id="1436998"/>
    <lineage>
        <taxon>Bacteria</taxon>
        <taxon>Pseudomonadati</taxon>
        <taxon>Nitrospirota</taxon>
        <taxon>Nitrospiria</taxon>
        <taxon>Nitrospirales</taxon>
        <taxon>Nitrospiraceae</taxon>
        <taxon>Nitrospira</taxon>
    </lineage>
</organism>
<proteinExistence type="predicted"/>
<keyword evidence="3" id="KW-1185">Reference proteome</keyword>
<dbReference type="InParanoid" id="A0A330L4A8"/>
<keyword evidence="1" id="KW-0175">Coiled coil</keyword>
<evidence type="ECO:0000313" key="3">
    <source>
        <dbReference type="Proteomes" id="UP000248168"/>
    </source>
</evidence>
<dbReference type="RefSeq" id="WP_121988588.1">
    <property type="nucleotide sequence ID" value="NZ_OUNR01000002.1"/>
</dbReference>
<sequence length="83" mass="9164">MSGLCLTTVLSACGTAPVVPEVHKGEPAALESNVVQALQKQLREREKRIDELESQLDLLKMIDQDAEKRKKPSRLPATLTPIE</sequence>
<accession>A0A330L4A8</accession>
<name>A0A330L4A8_9BACT</name>
<protein>
    <submittedName>
        <fullName evidence="2">Uncharacterized protein</fullName>
    </submittedName>
</protein>
<evidence type="ECO:0000313" key="2">
    <source>
        <dbReference type="EMBL" id="SPP64155.1"/>
    </source>
</evidence>
<evidence type="ECO:0000256" key="1">
    <source>
        <dbReference type="SAM" id="Coils"/>
    </source>
</evidence>
<dbReference type="EMBL" id="OUNR01000002">
    <property type="protein sequence ID" value="SPP64155.1"/>
    <property type="molecule type" value="Genomic_DNA"/>
</dbReference>
<dbReference type="AlphaFoldDB" id="A0A330L4A8"/>
<dbReference type="Proteomes" id="UP000248168">
    <property type="component" value="Unassembled WGS sequence"/>
</dbReference>
<gene>
    <name evidence="2" type="ORF">NITLEN_100025</name>
</gene>
<reference evidence="3" key="1">
    <citation type="submission" date="2018-04" db="EMBL/GenBank/DDBJ databases">
        <authorList>
            <person name="Lucker S."/>
            <person name="Sakoula D."/>
        </authorList>
    </citation>
    <scope>NUCLEOTIDE SEQUENCE [LARGE SCALE GENOMIC DNA]</scope>
</reference>